<reference evidence="4" key="1">
    <citation type="submission" date="2017-02" db="UniProtKB">
        <authorList>
            <consortium name="WormBaseParasite"/>
        </authorList>
    </citation>
    <scope>IDENTIFICATION</scope>
</reference>
<feature type="domain" description="RYYR-CCHC" evidence="1">
    <location>
        <begin position="113"/>
        <end position="189"/>
    </location>
</feature>
<organism evidence="4">
    <name type="scientific">Anisakis simplex</name>
    <name type="common">Herring worm</name>
    <dbReference type="NCBI Taxonomy" id="6269"/>
    <lineage>
        <taxon>Eukaryota</taxon>
        <taxon>Metazoa</taxon>
        <taxon>Ecdysozoa</taxon>
        <taxon>Nematoda</taxon>
        <taxon>Chromadorea</taxon>
        <taxon>Rhabditida</taxon>
        <taxon>Spirurina</taxon>
        <taxon>Ascaridomorpha</taxon>
        <taxon>Ascaridoidea</taxon>
        <taxon>Anisakidae</taxon>
        <taxon>Anisakis</taxon>
        <taxon>Anisakis simplex complex</taxon>
    </lineage>
</organism>
<dbReference type="WBParaSite" id="ASIM_0001372801-mRNA-1">
    <property type="protein sequence ID" value="ASIM_0001372801-mRNA-1"/>
    <property type="gene ID" value="ASIM_0001372801"/>
</dbReference>
<name>A0A0M3JZ26_ANISI</name>
<dbReference type="AlphaFoldDB" id="A0A0M3JZ26"/>
<keyword evidence="3" id="KW-1185">Reference proteome</keyword>
<gene>
    <name evidence="2" type="ORF">ASIM_LOCUS13156</name>
</gene>
<evidence type="ECO:0000313" key="2">
    <source>
        <dbReference type="EMBL" id="VDK49062.1"/>
    </source>
</evidence>
<dbReference type="Proteomes" id="UP000267096">
    <property type="component" value="Unassembled WGS sequence"/>
</dbReference>
<evidence type="ECO:0000259" key="1">
    <source>
        <dbReference type="Pfam" id="PF23674"/>
    </source>
</evidence>
<dbReference type="InterPro" id="IPR057001">
    <property type="entry name" value="RYYR-CCHC"/>
</dbReference>
<sequence>MWNKLDDFQIVMDPYQGSQIDLDDTTQLSCSSDEELDNLLSRYKYGMTGNEMVTGATRKKCSPSIAARKMQNEKRMQKKKELEQQSLDQIWTLKMSTKHNGYRENKPKGLSAYLTLSKQLKNSVVTLPESGGYRQYVLSKESKSNRRRYYRCTNCHKLKSKTGYGPIANIHVQDGVVIRGKSSAHHPDCKALSETDIIAMQMDRQSRREILEGKDPYDAYRKNFEKAMELAATFDESNSNSKKFNIATAYPSWHSVCKKYKRLRHDRSPRKGSFTGVNDEQVTNKRKKDSIDFIRAAQRLVFRFDFCLANEEFLSPAQREIKAEKTITITYRNTDDDDDEEDITDHFAPA</sequence>
<evidence type="ECO:0000313" key="4">
    <source>
        <dbReference type="WBParaSite" id="ASIM_0001372801-mRNA-1"/>
    </source>
</evidence>
<evidence type="ECO:0000313" key="3">
    <source>
        <dbReference type="Proteomes" id="UP000267096"/>
    </source>
</evidence>
<dbReference type="EMBL" id="UYRR01031326">
    <property type="protein sequence ID" value="VDK49062.1"/>
    <property type="molecule type" value="Genomic_DNA"/>
</dbReference>
<reference evidence="2 3" key="2">
    <citation type="submission" date="2018-11" db="EMBL/GenBank/DDBJ databases">
        <authorList>
            <consortium name="Pathogen Informatics"/>
        </authorList>
    </citation>
    <scope>NUCLEOTIDE SEQUENCE [LARGE SCALE GENOMIC DNA]</scope>
</reference>
<dbReference type="Pfam" id="PF23674">
    <property type="entry name" value="RYYR-CCHC"/>
    <property type="match status" value="1"/>
</dbReference>
<dbReference type="OrthoDB" id="5793851at2759"/>
<accession>A0A0M3JZ26</accession>
<protein>
    <submittedName>
        <fullName evidence="4">FLYWCH-type domain-containing protein</fullName>
    </submittedName>
</protein>
<proteinExistence type="predicted"/>